<proteinExistence type="predicted"/>
<dbReference type="AlphaFoldDB" id="Q9PSS5"/>
<name>Q9PSS5_CHICK</name>
<feature type="compositionally biased region" description="Pro residues" evidence="1">
    <location>
        <begin position="10"/>
        <end position="19"/>
    </location>
</feature>
<organism>
    <name type="scientific">Gallus gallus</name>
    <name type="common">Chicken</name>
    <dbReference type="NCBI Taxonomy" id="9031"/>
    <lineage>
        <taxon>Eukaryota</taxon>
        <taxon>Metazoa</taxon>
        <taxon>Chordata</taxon>
        <taxon>Craniata</taxon>
        <taxon>Vertebrata</taxon>
        <taxon>Euteleostomi</taxon>
        <taxon>Archelosauria</taxon>
        <taxon>Archosauria</taxon>
        <taxon>Dinosauria</taxon>
        <taxon>Saurischia</taxon>
        <taxon>Theropoda</taxon>
        <taxon>Coelurosauria</taxon>
        <taxon>Aves</taxon>
        <taxon>Neognathae</taxon>
        <taxon>Galloanserae</taxon>
        <taxon>Galliformes</taxon>
        <taxon>Phasianidae</taxon>
        <taxon>Phasianinae</taxon>
        <taxon>Gallus</taxon>
    </lineage>
</organism>
<sequence>VSTRTIAGPPGEPGRPGAPGPQGEQGGPAGPPGYCDPSSCAGYGMGGGYGEPTDQDIPVVQLPHNSYQIYDPEDLYDEFTPVREEMEAVELRSPGISRFRRKIAKRSIKTLEHKRENAKEPSQ</sequence>
<feature type="region of interest" description="Disordered" evidence="1">
    <location>
        <begin position="1"/>
        <end position="57"/>
    </location>
</feature>
<evidence type="ECO:0000256" key="1">
    <source>
        <dbReference type="SAM" id="MobiDB-lite"/>
    </source>
</evidence>
<protein>
    <submittedName>
        <fullName>Collagen type XIV alpha 1 chain</fullName>
    </submittedName>
</protein>
<dbReference type="GO" id="GO:0008201">
    <property type="term" value="F:heparin binding"/>
    <property type="evidence" value="ECO:0000314"/>
    <property type="project" value="AgBase"/>
</dbReference>
<dbReference type="VEuPathDB" id="HostDB:geneid_396276"/>
<reference key="1">
    <citation type="journal article" date="1992" name="Eur. J. Cell Biol.">
        <title>Tissue-specific expression of type XIV collagen--a member of the FACIT class of collagens.</title>
        <authorList>
            <person name="Castagnola P."/>
            <person name="Tavella S."/>
            <person name="Gerecke D.R."/>
            <person name="Dublet B."/>
            <person name="Gordon M.K."/>
            <person name="Seyer J."/>
            <person name="Cancedda R."/>
            <person name="van der Rest M."/>
            <person name="Olsen B.R."/>
        </authorList>
    </citation>
    <scope>NUCLEOTIDE SEQUENCE</scope>
</reference>
<accession>Q9PSS5</accession>